<protein>
    <submittedName>
        <fullName evidence="3">Uncharacterized protein</fullName>
    </submittedName>
</protein>
<evidence type="ECO:0000313" key="4">
    <source>
        <dbReference type="Proteomes" id="UP000218824"/>
    </source>
</evidence>
<keyword evidence="2" id="KW-0812">Transmembrane</keyword>
<reference evidence="3 4" key="1">
    <citation type="journal article" date="2017" name="DNA Res.">
        <title>Complete genome sequence and expression profile of the commercial lytic enzyme producer Lysobacter enzymogenes M497-1.</title>
        <authorList>
            <person name="Takami H."/>
            <person name="Toyoda A."/>
            <person name="Uchiyama I."/>
            <person name="Itoh T."/>
            <person name="Takaki Y."/>
            <person name="Arai W."/>
            <person name="Nishi S."/>
            <person name="Kawai M."/>
            <person name="Shinya K."/>
            <person name="Ikeda H."/>
        </authorList>
    </citation>
    <scope>NUCLEOTIDE SEQUENCE [LARGE SCALE GENOMIC DNA]</scope>
    <source>
        <strain evidence="3 4">M497-1</strain>
    </source>
</reference>
<evidence type="ECO:0000256" key="2">
    <source>
        <dbReference type="SAM" id="Phobius"/>
    </source>
</evidence>
<name>A0AAU9AHK4_LYSEN</name>
<organism evidence="3 4">
    <name type="scientific">Lysobacter enzymogenes</name>
    <dbReference type="NCBI Taxonomy" id="69"/>
    <lineage>
        <taxon>Bacteria</taxon>
        <taxon>Pseudomonadati</taxon>
        <taxon>Pseudomonadota</taxon>
        <taxon>Gammaproteobacteria</taxon>
        <taxon>Lysobacterales</taxon>
        <taxon>Lysobacteraceae</taxon>
        <taxon>Lysobacter</taxon>
    </lineage>
</organism>
<evidence type="ECO:0000256" key="1">
    <source>
        <dbReference type="SAM" id="MobiDB-lite"/>
    </source>
</evidence>
<dbReference type="RefSeq" id="WP_096379065.1">
    <property type="nucleotide sequence ID" value="NZ_AP014940.1"/>
</dbReference>
<accession>A0AAU9AHK4</accession>
<feature type="region of interest" description="Disordered" evidence="1">
    <location>
        <begin position="96"/>
        <end position="116"/>
    </location>
</feature>
<proteinExistence type="predicted"/>
<sequence length="116" mass="12559">MEDLVLILGPVLVLGWNGLLWHWSRGYLRYAAVAMFALNLLVGSPVFGALAWNLVSQDAQTSYAAGYGDAFFAIGLGLFNGVVALVGAIAVALRKPPAASKNERERTGEDRRDRPR</sequence>
<keyword evidence="2" id="KW-0472">Membrane</keyword>
<feature type="compositionally biased region" description="Basic and acidic residues" evidence="1">
    <location>
        <begin position="101"/>
        <end position="116"/>
    </location>
</feature>
<feature type="transmembrane region" description="Helical" evidence="2">
    <location>
        <begin position="70"/>
        <end position="93"/>
    </location>
</feature>
<dbReference type="GeneID" id="83064977"/>
<dbReference type="EMBL" id="AP014940">
    <property type="protein sequence ID" value="BAV98640.1"/>
    <property type="molecule type" value="Genomic_DNA"/>
</dbReference>
<gene>
    <name evidence="3" type="ORF">LEN_3153</name>
</gene>
<feature type="transmembrane region" description="Helical" evidence="2">
    <location>
        <begin position="6"/>
        <end position="23"/>
    </location>
</feature>
<evidence type="ECO:0000313" key="3">
    <source>
        <dbReference type="EMBL" id="BAV98640.1"/>
    </source>
</evidence>
<dbReference type="AlphaFoldDB" id="A0AAU9AHK4"/>
<feature type="transmembrane region" description="Helical" evidence="2">
    <location>
        <begin position="30"/>
        <end position="50"/>
    </location>
</feature>
<dbReference type="KEGG" id="lem:LEN_3153"/>
<keyword evidence="2" id="KW-1133">Transmembrane helix</keyword>
<dbReference type="Proteomes" id="UP000218824">
    <property type="component" value="Chromosome"/>
</dbReference>